<gene>
    <name evidence="10" type="primary">hisS</name>
    <name evidence="14" type="ordered locus">Hbal_0955</name>
</gene>
<evidence type="ECO:0000256" key="2">
    <source>
        <dbReference type="ARBA" id="ARBA00011738"/>
    </source>
</evidence>
<dbReference type="PIRSF" id="PIRSF001549">
    <property type="entry name" value="His-tRNA_synth"/>
    <property type="match status" value="1"/>
</dbReference>
<keyword evidence="3 10" id="KW-0963">Cytoplasm</keyword>
<dbReference type="EC" id="6.1.1.21" evidence="10"/>
<organism evidence="14 15">
    <name type="scientific">Hirschia baltica (strain ATCC 49814 / DSM 5838 / IFAM 1418)</name>
    <dbReference type="NCBI Taxonomy" id="582402"/>
    <lineage>
        <taxon>Bacteria</taxon>
        <taxon>Pseudomonadati</taxon>
        <taxon>Pseudomonadota</taxon>
        <taxon>Alphaproteobacteria</taxon>
        <taxon>Hyphomonadales</taxon>
        <taxon>Hyphomonadaceae</taxon>
        <taxon>Hirschia</taxon>
    </lineage>
</organism>
<comment type="similarity">
    <text evidence="1 10">Belongs to the class-II aminoacyl-tRNA synthetase family.</text>
</comment>
<feature type="binding site" evidence="11">
    <location>
        <position position="148"/>
    </location>
    <ligand>
        <name>L-histidine</name>
        <dbReference type="ChEBI" id="CHEBI:57595"/>
    </ligand>
</feature>
<feature type="binding site" evidence="11">
    <location>
        <position position="144"/>
    </location>
    <ligand>
        <name>L-histidine</name>
        <dbReference type="ChEBI" id="CHEBI:57595"/>
    </ligand>
</feature>
<comment type="subunit">
    <text evidence="2 10">Homodimer.</text>
</comment>
<feature type="compositionally biased region" description="Polar residues" evidence="12">
    <location>
        <begin position="1"/>
        <end position="18"/>
    </location>
</feature>
<evidence type="ECO:0000256" key="8">
    <source>
        <dbReference type="ARBA" id="ARBA00023146"/>
    </source>
</evidence>
<evidence type="ECO:0000256" key="1">
    <source>
        <dbReference type="ARBA" id="ARBA00008226"/>
    </source>
</evidence>
<evidence type="ECO:0000256" key="10">
    <source>
        <dbReference type="HAMAP-Rule" id="MF_00127"/>
    </source>
</evidence>
<dbReference type="Proteomes" id="UP000002745">
    <property type="component" value="Chromosome"/>
</dbReference>
<accession>C6XQP3</accession>
<dbReference type="Gene3D" id="3.30.930.10">
    <property type="entry name" value="Bira Bifunctional Protein, Domain 2"/>
    <property type="match status" value="1"/>
</dbReference>
<dbReference type="eggNOG" id="COG0124">
    <property type="taxonomic scope" value="Bacteria"/>
</dbReference>
<dbReference type="InterPro" id="IPR006195">
    <property type="entry name" value="aa-tRNA-synth_II"/>
</dbReference>
<evidence type="ECO:0000256" key="6">
    <source>
        <dbReference type="ARBA" id="ARBA00022840"/>
    </source>
</evidence>
<keyword evidence="7 10" id="KW-0648">Protein biosynthesis</keyword>
<comment type="catalytic activity">
    <reaction evidence="9 10">
        <text>tRNA(His) + L-histidine + ATP = L-histidyl-tRNA(His) + AMP + diphosphate + H(+)</text>
        <dbReference type="Rhea" id="RHEA:17313"/>
        <dbReference type="Rhea" id="RHEA-COMP:9665"/>
        <dbReference type="Rhea" id="RHEA-COMP:9689"/>
        <dbReference type="ChEBI" id="CHEBI:15378"/>
        <dbReference type="ChEBI" id="CHEBI:30616"/>
        <dbReference type="ChEBI" id="CHEBI:33019"/>
        <dbReference type="ChEBI" id="CHEBI:57595"/>
        <dbReference type="ChEBI" id="CHEBI:78442"/>
        <dbReference type="ChEBI" id="CHEBI:78527"/>
        <dbReference type="ChEBI" id="CHEBI:456215"/>
        <dbReference type="EC" id="6.1.1.21"/>
    </reaction>
</comment>
<evidence type="ECO:0000256" key="7">
    <source>
        <dbReference type="ARBA" id="ARBA00022917"/>
    </source>
</evidence>
<dbReference type="RefSeq" id="WP_015826799.1">
    <property type="nucleotide sequence ID" value="NC_012982.1"/>
</dbReference>
<keyword evidence="6 10" id="KW-0067">ATP-binding</keyword>
<keyword evidence="8 10" id="KW-0030">Aminoacyl-tRNA synthetase</keyword>
<dbReference type="InterPro" id="IPR033656">
    <property type="entry name" value="HisRS_anticodon"/>
</dbReference>
<evidence type="ECO:0000256" key="4">
    <source>
        <dbReference type="ARBA" id="ARBA00022598"/>
    </source>
</evidence>
<dbReference type="CDD" id="cd00773">
    <property type="entry name" value="HisRS-like_core"/>
    <property type="match status" value="1"/>
</dbReference>
<dbReference type="InterPro" id="IPR015807">
    <property type="entry name" value="His-tRNA-ligase"/>
</dbReference>
<dbReference type="PANTHER" id="PTHR11476">
    <property type="entry name" value="HISTIDYL-TRNA SYNTHETASE"/>
    <property type="match status" value="1"/>
</dbReference>
<evidence type="ECO:0000256" key="3">
    <source>
        <dbReference type="ARBA" id="ARBA00022490"/>
    </source>
</evidence>
<comment type="subcellular location">
    <subcellularLocation>
        <location evidence="10">Cytoplasm</location>
    </subcellularLocation>
</comment>
<feature type="binding site" evidence="11">
    <location>
        <position position="311"/>
    </location>
    <ligand>
        <name>L-histidine</name>
        <dbReference type="ChEBI" id="CHEBI:57595"/>
    </ligand>
</feature>
<dbReference type="GO" id="GO:0004821">
    <property type="term" value="F:histidine-tRNA ligase activity"/>
    <property type="evidence" value="ECO:0007669"/>
    <property type="project" value="UniProtKB-UniRule"/>
</dbReference>
<dbReference type="NCBIfam" id="TIGR00442">
    <property type="entry name" value="hisS"/>
    <property type="match status" value="1"/>
</dbReference>
<evidence type="ECO:0000259" key="13">
    <source>
        <dbReference type="PROSITE" id="PS50862"/>
    </source>
</evidence>
<sequence>MSTNENTPENAANMSTETPRPEARKPRGFQDKRAHLIAAERHLVDKVTQVYAQWGFEGLDTGPFEYVDALGKFLPDTDRPNEGVFALEDDDDQWMALRYDHTAPLARFVAENWNNIPKPFRRYSAGPVYRNEKPGPFRFREFIQCDADAVGAAGPAADAEMIAIASEAMQACGAQVGDYAIRVNTRQLLDGVMQAADVKDPNKRLIVLRALDKMDRLGAEGVSELLGGGRKDESGDFTEGAGLNSASIETLLQFAQAGRDTRSETLNALAAIANQNAVGTQGLEDLSAIHDILNGLGVTDQMATFDPAIVRGLEYYTGPVFEAELLKEFKDEKGRLMRFGSVGGGGRYDDLIARFTGELVPATGFSVGISRLAAVLAAEDEGEQKADGPVVVLALQREHMADYCSIAAQLRAIGVKAEVYLGTSGMKAQMKYANRRNAPAVVIVGNQERESGKVTVKDLVAGAKAAADITDNAEWREARPGQFEATREDFAAKIKAVVEANNA</sequence>
<proteinExistence type="inferred from homology"/>
<dbReference type="Gene3D" id="3.40.50.800">
    <property type="entry name" value="Anticodon-binding domain"/>
    <property type="match status" value="1"/>
</dbReference>
<evidence type="ECO:0000313" key="15">
    <source>
        <dbReference type="Proteomes" id="UP000002745"/>
    </source>
</evidence>
<dbReference type="InterPro" id="IPR045864">
    <property type="entry name" value="aa-tRNA-synth_II/BPL/LPL"/>
</dbReference>
<feature type="region of interest" description="Disordered" evidence="12">
    <location>
        <begin position="1"/>
        <end position="29"/>
    </location>
</feature>
<dbReference type="GO" id="GO:0005737">
    <property type="term" value="C:cytoplasm"/>
    <property type="evidence" value="ECO:0007669"/>
    <property type="project" value="UniProtKB-SubCell"/>
</dbReference>
<dbReference type="KEGG" id="hba:Hbal_0955"/>
<keyword evidence="5 10" id="KW-0547">Nucleotide-binding</keyword>
<dbReference type="Pfam" id="PF13393">
    <property type="entry name" value="tRNA-synt_His"/>
    <property type="match status" value="1"/>
</dbReference>
<dbReference type="Pfam" id="PF03129">
    <property type="entry name" value="HGTP_anticodon"/>
    <property type="match status" value="1"/>
</dbReference>
<dbReference type="InterPro" id="IPR004154">
    <property type="entry name" value="Anticodon-bd"/>
</dbReference>
<dbReference type="PANTHER" id="PTHR11476:SF7">
    <property type="entry name" value="HISTIDINE--TRNA LIGASE"/>
    <property type="match status" value="1"/>
</dbReference>
<protein>
    <recommendedName>
        <fullName evidence="10">Histidine--tRNA ligase</fullName>
        <ecNumber evidence="10">6.1.1.21</ecNumber>
    </recommendedName>
    <alternativeName>
        <fullName evidence="10">Histidyl-tRNA synthetase</fullName>
        <shortName evidence="10">HisRS</shortName>
    </alternativeName>
</protein>
<feature type="domain" description="Aminoacyl-transfer RNA synthetases class-II family profile" evidence="13">
    <location>
        <begin position="47"/>
        <end position="389"/>
    </location>
</feature>
<dbReference type="SUPFAM" id="SSF52954">
    <property type="entry name" value="Class II aaRS ABD-related"/>
    <property type="match status" value="1"/>
</dbReference>
<dbReference type="AlphaFoldDB" id="C6XQP3"/>
<dbReference type="EMBL" id="CP001678">
    <property type="protein sequence ID" value="ACT58649.1"/>
    <property type="molecule type" value="Genomic_DNA"/>
</dbReference>
<feature type="binding site" evidence="11">
    <location>
        <begin position="315"/>
        <end position="316"/>
    </location>
    <ligand>
        <name>L-histidine</name>
        <dbReference type="ChEBI" id="CHEBI:57595"/>
    </ligand>
</feature>
<evidence type="ECO:0000256" key="5">
    <source>
        <dbReference type="ARBA" id="ARBA00022741"/>
    </source>
</evidence>
<name>C6XQP3_HIRBI</name>
<dbReference type="OrthoDB" id="9800814at2"/>
<feature type="binding site" evidence="11">
    <location>
        <position position="130"/>
    </location>
    <ligand>
        <name>L-histidine</name>
        <dbReference type="ChEBI" id="CHEBI:57595"/>
    </ligand>
</feature>
<keyword evidence="15" id="KW-1185">Reference proteome</keyword>
<dbReference type="STRING" id="582402.Hbal_0955"/>
<keyword evidence="4 10" id="KW-0436">Ligase</keyword>
<dbReference type="SUPFAM" id="SSF55681">
    <property type="entry name" value="Class II aaRS and biotin synthetases"/>
    <property type="match status" value="1"/>
</dbReference>
<dbReference type="CDD" id="cd00859">
    <property type="entry name" value="HisRS_anticodon"/>
    <property type="match status" value="1"/>
</dbReference>
<evidence type="ECO:0000256" key="11">
    <source>
        <dbReference type="PIRSR" id="PIRSR001549-1"/>
    </source>
</evidence>
<feature type="compositionally biased region" description="Basic and acidic residues" evidence="12">
    <location>
        <begin position="19"/>
        <end position="29"/>
    </location>
</feature>
<evidence type="ECO:0000313" key="14">
    <source>
        <dbReference type="EMBL" id="ACT58649.1"/>
    </source>
</evidence>
<dbReference type="InterPro" id="IPR041715">
    <property type="entry name" value="HisRS-like_core"/>
</dbReference>
<dbReference type="InterPro" id="IPR036621">
    <property type="entry name" value="Anticodon-bd_dom_sf"/>
</dbReference>
<dbReference type="HAMAP" id="MF_00127">
    <property type="entry name" value="His_tRNA_synth"/>
    <property type="match status" value="1"/>
</dbReference>
<evidence type="ECO:0000256" key="12">
    <source>
        <dbReference type="SAM" id="MobiDB-lite"/>
    </source>
</evidence>
<dbReference type="GO" id="GO:0005524">
    <property type="term" value="F:ATP binding"/>
    <property type="evidence" value="ECO:0007669"/>
    <property type="project" value="UniProtKB-UniRule"/>
</dbReference>
<evidence type="ECO:0000256" key="9">
    <source>
        <dbReference type="ARBA" id="ARBA00047639"/>
    </source>
</evidence>
<dbReference type="InterPro" id="IPR004516">
    <property type="entry name" value="HisRS/HisZ"/>
</dbReference>
<feature type="binding site" evidence="11">
    <location>
        <begin position="100"/>
        <end position="102"/>
    </location>
    <ligand>
        <name>L-histidine</name>
        <dbReference type="ChEBI" id="CHEBI:57595"/>
    </ligand>
</feature>
<reference evidence="15" key="1">
    <citation type="journal article" date="2011" name="J. Bacteriol.">
        <title>Genome sequences of eight morphologically diverse alphaproteobacteria.</title>
        <authorList>
            <consortium name="US DOE Joint Genome Institute"/>
            <person name="Brown P.J."/>
            <person name="Kysela D.T."/>
            <person name="Buechlein A."/>
            <person name="Hemmerich C."/>
            <person name="Brun Y.V."/>
        </authorList>
    </citation>
    <scope>NUCLEOTIDE SEQUENCE [LARGE SCALE GENOMIC DNA]</scope>
    <source>
        <strain evidence="15">ATCC 49814 / DSM 5838 / IFAM 1418</strain>
    </source>
</reference>
<dbReference type="PROSITE" id="PS50862">
    <property type="entry name" value="AA_TRNA_LIGASE_II"/>
    <property type="match status" value="1"/>
</dbReference>
<dbReference type="GO" id="GO:0006427">
    <property type="term" value="P:histidyl-tRNA aminoacylation"/>
    <property type="evidence" value="ECO:0007669"/>
    <property type="project" value="UniProtKB-UniRule"/>
</dbReference>
<dbReference type="HOGENOM" id="CLU_025113_3_2_5"/>